<dbReference type="Pfam" id="PF08263">
    <property type="entry name" value="LRRNT_2"/>
    <property type="match status" value="1"/>
</dbReference>
<keyword evidence="5" id="KW-1185">Reference proteome</keyword>
<proteinExistence type="predicted"/>
<protein>
    <recommendedName>
        <fullName evidence="3">Leucine-rich repeat-containing N-terminal plant-type domain-containing protein</fullName>
    </recommendedName>
</protein>
<gene>
    <name evidence="4" type="ORF">SLEP1_g57889</name>
</gene>
<comment type="caution">
    <text evidence="4">The sequence shown here is derived from an EMBL/GenBank/DDBJ whole genome shotgun (WGS) entry which is preliminary data.</text>
</comment>
<dbReference type="EMBL" id="BPVZ01000457">
    <property type="protein sequence ID" value="GKV51220.1"/>
    <property type="molecule type" value="Genomic_DNA"/>
</dbReference>
<organism evidence="4 5">
    <name type="scientific">Rubroshorea leprosula</name>
    <dbReference type="NCBI Taxonomy" id="152421"/>
    <lineage>
        <taxon>Eukaryota</taxon>
        <taxon>Viridiplantae</taxon>
        <taxon>Streptophyta</taxon>
        <taxon>Embryophyta</taxon>
        <taxon>Tracheophyta</taxon>
        <taxon>Spermatophyta</taxon>
        <taxon>Magnoliopsida</taxon>
        <taxon>eudicotyledons</taxon>
        <taxon>Gunneridae</taxon>
        <taxon>Pentapetalae</taxon>
        <taxon>rosids</taxon>
        <taxon>malvids</taxon>
        <taxon>Malvales</taxon>
        <taxon>Dipterocarpaceae</taxon>
        <taxon>Rubroshorea</taxon>
    </lineage>
</organism>
<dbReference type="Proteomes" id="UP001054252">
    <property type="component" value="Unassembled WGS sequence"/>
</dbReference>
<evidence type="ECO:0000256" key="1">
    <source>
        <dbReference type="ARBA" id="ARBA00022614"/>
    </source>
</evidence>
<evidence type="ECO:0000256" key="2">
    <source>
        <dbReference type="ARBA" id="ARBA00022737"/>
    </source>
</evidence>
<keyword evidence="1" id="KW-0433">Leucine-rich repeat</keyword>
<evidence type="ECO:0000313" key="5">
    <source>
        <dbReference type="Proteomes" id="UP001054252"/>
    </source>
</evidence>
<evidence type="ECO:0000259" key="3">
    <source>
        <dbReference type="Pfam" id="PF08263"/>
    </source>
</evidence>
<evidence type="ECO:0000313" key="4">
    <source>
        <dbReference type="EMBL" id="GKV51220.1"/>
    </source>
</evidence>
<name>A0AAV5MMV8_9ROSI</name>
<dbReference type="Gene3D" id="3.80.10.10">
    <property type="entry name" value="Ribonuclease Inhibitor"/>
    <property type="match status" value="1"/>
</dbReference>
<sequence>MKLGAWRGKDKYFLHLSKVWLMTMVCFPPGEVKKRKGIVANGEEFSVAKQLGTYYCSGLLFKNYISSVPWICHITTLLGEFHPAPNCRVFLLLLCCFLAVLAFKLDHPWKHVCFPAVQLPEGLPHQLEGPPLFDCGSTLFGGYSECCQTEKKVEIRSAVGLNSTAGDHEVWCIERERQVLLAFKQGLVDNYGVLSSWGSEEQKRDCCKWRGVSV</sequence>
<feature type="domain" description="Leucine-rich repeat-containing N-terminal plant-type" evidence="3">
    <location>
        <begin position="175"/>
        <end position="213"/>
    </location>
</feature>
<reference evidence="4 5" key="1">
    <citation type="journal article" date="2021" name="Commun. Biol.">
        <title>The genome of Shorea leprosula (Dipterocarpaceae) highlights the ecological relevance of drought in aseasonal tropical rainforests.</title>
        <authorList>
            <person name="Ng K.K.S."/>
            <person name="Kobayashi M.J."/>
            <person name="Fawcett J.A."/>
            <person name="Hatakeyama M."/>
            <person name="Paape T."/>
            <person name="Ng C.H."/>
            <person name="Ang C.C."/>
            <person name="Tnah L.H."/>
            <person name="Lee C.T."/>
            <person name="Nishiyama T."/>
            <person name="Sese J."/>
            <person name="O'Brien M.J."/>
            <person name="Copetti D."/>
            <person name="Mohd Noor M.I."/>
            <person name="Ong R.C."/>
            <person name="Putra M."/>
            <person name="Sireger I.Z."/>
            <person name="Indrioko S."/>
            <person name="Kosugi Y."/>
            <person name="Izuno A."/>
            <person name="Isagi Y."/>
            <person name="Lee S.L."/>
            <person name="Shimizu K.K."/>
        </authorList>
    </citation>
    <scope>NUCLEOTIDE SEQUENCE [LARGE SCALE GENOMIC DNA]</scope>
    <source>
        <strain evidence="4">214</strain>
    </source>
</reference>
<dbReference type="AlphaFoldDB" id="A0AAV5MMV8"/>
<keyword evidence="2" id="KW-0677">Repeat</keyword>
<accession>A0AAV5MMV8</accession>
<dbReference type="InterPro" id="IPR032675">
    <property type="entry name" value="LRR_dom_sf"/>
</dbReference>
<dbReference type="InterPro" id="IPR013210">
    <property type="entry name" value="LRR_N_plant-typ"/>
</dbReference>